<evidence type="ECO:0000256" key="3">
    <source>
        <dbReference type="ARBA" id="ARBA00022833"/>
    </source>
</evidence>
<dbReference type="Gramene" id="TVU09476">
    <property type="protein sequence ID" value="TVU09476"/>
    <property type="gene ID" value="EJB05_42951"/>
</dbReference>
<evidence type="ECO:0000256" key="2">
    <source>
        <dbReference type="ARBA" id="ARBA00022771"/>
    </source>
</evidence>
<dbReference type="Proteomes" id="UP000324897">
    <property type="component" value="Chromosome 3"/>
</dbReference>
<dbReference type="PANTHER" id="PTHR46309:SF24">
    <property type="entry name" value="OS07G0693650 PROTEIN"/>
    <property type="match status" value="1"/>
</dbReference>
<dbReference type="InterPro" id="IPR042163">
    <property type="entry name" value="PHF12"/>
</dbReference>
<dbReference type="GO" id="GO:0008270">
    <property type="term" value="F:zinc ion binding"/>
    <property type="evidence" value="ECO:0007669"/>
    <property type="project" value="UniProtKB-KW"/>
</dbReference>
<dbReference type="GO" id="GO:0003714">
    <property type="term" value="F:transcription corepressor activity"/>
    <property type="evidence" value="ECO:0007669"/>
    <property type="project" value="InterPro"/>
</dbReference>
<feature type="domain" description="Tify" evidence="5">
    <location>
        <begin position="2"/>
        <end position="43"/>
    </location>
</feature>
<evidence type="ECO:0000259" key="5">
    <source>
        <dbReference type="Pfam" id="PF16135"/>
    </source>
</evidence>
<gene>
    <name evidence="6" type="ORF">EJB05_42951</name>
</gene>
<dbReference type="GO" id="GO:0005634">
    <property type="term" value="C:nucleus"/>
    <property type="evidence" value="ECO:0007669"/>
    <property type="project" value="UniProtKB-SubCell"/>
</dbReference>
<evidence type="ECO:0000256" key="4">
    <source>
        <dbReference type="ARBA" id="ARBA00023242"/>
    </source>
</evidence>
<organism evidence="6 7">
    <name type="scientific">Eragrostis curvula</name>
    <name type="common">weeping love grass</name>
    <dbReference type="NCBI Taxonomy" id="38414"/>
    <lineage>
        <taxon>Eukaryota</taxon>
        <taxon>Viridiplantae</taxon>
        <taxon>Streptophyta</taxon>
        <taxon>Embryophyta</taxon>
        <taxon>Tracheophyta</taxon>
        <taxon>Spermatophyta</taxon>
        <taxon>Magnoliopsida</taxon>
        <taxon>Liliopsida</taxon>
        <taxon>Poales</taxon>
        <taxon>Poaceae</taxon>
        <taxon>PACMAD clade</taxon>
        <taxon>Chloridoideae</taxon>
        <taxon>Eragrostideae</taxon>
        <taxon>Eragrostidinae</taxon>
        <taxon>Eragrostis</taxon>
    </lineage>
</organism>
<dbReference type="SUPFAM" id="SSF57903">
    <property type="entry name" value="FYVE/PHD zinc finger"/>
    <property type="match status" value="1"/>
</dbReference>
<dbReference type="InterPro" id="IPR011011">
    <property type="entry name" value="Znf_FYVE_PHD"/>
</dbReference>
<dbReference type="Gene3D" id="3.30.40.10">
    <property type="entry name" value="Zinc/RING finger domain, C3HC4 (zinc finger)"/>
    <property type="match status" value="1"/>
</dbReference>
<keyword evidence="2" id="KW-0863">Zinc-finger</keyword>
<evidence type="ECO:0000256" key="1">
    <source>
        <dbReference type="ARBA" id="ARBA00004123"/>
    </source>
</evidence>
<evidence type="ECO:0000313" key="7">
    <source>
        <dbReference type="Proteomes" id="UP000324897"/>
    </source>
</evidence>
<evidence type="ECO:0000313" key="6">
    <source>
        <dbReference type="EMBL" id="TVU09476.1"/>
    </source>
</evidence>
<dbReference type="OrthoDB" id="1903104at2759"/>
<dbReference type="InterPro" id="IPR032308">
    <property type="entry name" value="TDBD"/>
</dbReference>
<dbReference type="PANTHER" id="PTHR46309">
    <property type="entry name" value="PHD FINGER PROTEIN 12"/>
    <property type="match status" value="1"/>
</dbReference>
<dbReference type="InterPro" id="IPR013083">
    <property type="entry name" value="Znf_RING/FYVE/PHD"/>
</dbReference>
<keyword evidence="3" id="KW-0862">Zinc</keyword>
<dbReference type="AlphaFoldDB" id="A0A5J9TDL2"/>
<accession>A0A5J9TDL2</accession>
<name>A0A5J9TDL2_9POAL</name>
<feature type="non-terminal residue" evidence="6">
    <location>
        <position position="1"/>
    </location>
</feature>
<proteinExistence type="predicted"/>
<sequence length="119" mass="13217">MCCNTDFSVEEFVAHSSDERCIDRPWCRLRLKDNRSLAKCLDQLMKHDNFVTNAPMLVKMKRECSDPHGDSICFDGGELLICDHCPTTFHFKCLGLQGVPPDAKPASAANLTMLTPAGS</sequence>
<reference evidence="6 7" key="1">
    <citation type="journal article" date="2019" name="Sci. Rep.">
        <title>A high-quality genome of Eragrostis curvula grass provides insights into Poaceae evolution and supports new strategies to enhance forage quality.</title>
        <authorList>
            <person name="Carballo J."/>
            <person name="Santos B.A.C.M."/>
            <person name="Zappacosta D."/>
            <person name="Garbus I."/>
            <person name="Selva J.P."/>
            <person name="Gallo C.A."/>
            <person name="Diaz A."/>
            <person name="Albertini E."/>
            <person name="Caccamo M."/>
            <person name="Echenique V."/>
        </authorList>
    </citation>
    <scope>NUCLEOTIDE SEQUENCE [LARGE SCALE GENOMIC DNA]</scope>
    <source>
        <strain evidence="7">cv. Victoria</strain>
        <tissue evidence="6">Leaf</tissue>
    </source>
</reference>
<keyword evidence="2" id="KW-0479">Metal-binding</keyword>
<dbReference type="Pfam" id="PF16135">
    <property type="entry name" value="TDBD"/>
    <property type="match status" value="1"/>
</dbReference>
<comment type="subcellular location">
    <subcellularLocation>
        <location evidence="1">Nucleus</location>
    </subcellularLocation>
</comment>
<keyword evidence="7" id="KW-1185">Reference proteome</keyword>
<dbReference type="GO" id="GO:0006357">
    <property type="term" value="P:regulation of transcription by RNA polymerase II"/>
    <property type="evidence" value="ECO:0007669"/>
    <property type="project" value="TreeGrafter"/>
</dbReference>
<comment type="caution">
    <text evidence="6">The sequence shown here is derived from an EMBL/GenBank/DDBJ whole genome shotgun (WGS) entry which is preliminary data.</text>
</comment>
<dbReference type="EMBL" id="RWGY01000039">
    <property type="protein sequence ID" value="TVU09476.1"/>
    <property type="molecule type" value="Genomic_DNA"/>
</dbReference>
<protein>
    <recommendedName>
        <fullName evidence="5">Tify domain-containing protein</fullName>
    </recommendedName>
</protein>
<keyword evidence="4" id="KW-0539">Nucleus</keyword>